<name>A0A838ZGQ7_9FLAO</name>
<dbReference type="InterPro" id="IPR029058">
    <property type="entry name" value="AB_hydrolase_fold"/>
</dbReference>
<comment type="caution">
    <text evidence="3">The sequence shown here is derived from an EMBL/GenBank/DDBJ whole genome shotgun (WGS) entry which is preliminary data.</text>
</comment>
<evidence type="ECO:0000313" key="3">
    <source>
        <dbReference type="EMBL" id="MBA5628881.1"/>
    </source>
</evidence>
<dbReference type="RefSeq" id="WP_182042461.1">
    <property type="nucleotide sequence ID" value="NZ_JACDZE010000001.1"/>
</dbReference>
<gene>
    <name evidence="3" type="ORF">HU137_03740</name>
</gene>
<dbReference type="InterPro" id="IPR000073">
    <property type="entry name" value="AB_hydrolase_1"/>
</dbReference>
<accession>A0A838ZGQ7</accession>
<feature type="domain" description="AB hydrolase-1" evidence="2">
    <location>
        <begin position="15"/>
        <end position="110"/>
    </location>
</feature>
<dbReference type="SUPFAM" id="SSF53474">
    <property type="entry name" value="alpha/beta-Hydrolases"/>
    <property type="match status" value="1"/>
</dbReference>
<evidence type="ECO:0000259" key="2">
    <source>
        <dbReference type="Pfam" id="PF00561"/>
    </source>
</evidence>
<dbReference type="EMBL" id="JACDZE010000001">
    <property type="protein sequence ID" value="MBA5628881.1"/>
    <property type="molecule type" value="Genomic_DNA"/>
</dbReference>
<keyword evidence="1 3" id="KW-0378">Hydrolase</keyword>
<reference evidence="3 4" key="1">
    <citation type="submission" date="2020-07" db="EMBL/GenBank/DDBJ databases">
        <title>Moheibacter lacus sp. nov., a member of the family Flavobacteriaceae isolated from freshwater lake sediment.</title>
        <authorList>
            <person name="Liu Y."/>
        </authorList>
    </citation>
    <scope>NUCLEOTIDE SEQUENCE [LARGE SCALE GENOMIC DNA]</scope>
    <source>
        <strain evidence="3 4">BDHS18</strain>
    </source>
</reference>
<evidence type="ECO:0000313" key="4">
    <source>
        <dbReference type="Proteomes" id="UP000552241"/>
    </source>
</evidence>
<proteinExistence type="predicted"/>
<organism evidence="3 4">
    <name type="scientific">Moheibacter lacus</name>
    <dbReference type="NCBI Taxonomy" id="2745851"/>
    <lineage>
        <taxon>Bacteria</taxon>
        <taxon>Pseudomonadati</taxon>
        <taxon>Bacteroidota</taxon>
        <taxon>Flavobacteriia</taxon>
        <taxon>Flavobacteriales</taxon>
        <taxon>Weeksellaceae</taxon>
        <taxon>Moheibacter</taxon>
    </lineage>
</organism>
<sequence length="259" mass="29658">MNQILHSKIVGDKPKHLLIFHGLFGQSDNFATLAKQFAEFYTVHAIDLRNHGRSFHSDDMSFEAMSEDILNYLNHHQIETCYLLGHSLGGRSVIEFAYKYPEKTEKLIVADMAPKAYPPHHQGIIKALNSVDFEKVEKRSDVEETLKQYIPDMGTRQFLLKNVYHAESGKYAFRFNLKALTESYEKMVGNDLTDGVFDGPTLFLRGAKSDYILDTDFELIRNHFPKAEIKTIPNSGHWVHAENPKAFFEDVVGFLNDSL</sequence>
<dbReference type="PANTHER" id="PTHR46118">
    <property type="entry name" value="PROTEIN ABHD11"/>
    <property type="match status" value="1"/>
</dbReference>
<dbReference type="Gene3D" id="3.40.50.1820">
    <property type="entry name" value="alpha/beta hydrolase"/>
    <property type="match status" value="1"/>
</dbReference>
<dbReference type="GO" id="GO:0016787">
    <property type="term" value="F:hydrolase activity"/>
    <property type="evidence" value="ECO:0007669"/>
    <property type="project" value="UniProtKB-KW"/>
</dbReference>
<evidence type="ECO:0000256" key="1">
    <source>
        <dbReference type="ARBA" id="ARBA00022801"/>
    </source>
</evidence>
<dbReference type="Proteomes" id="UP000552241">
    <property type="component" value="Unassembled WGS sequence"/>
</dbReference>
<dbReference type="Pfam" id="PF00561">
    <property type="entry name" value="Abhydrolase_1"/>
    <property type="match status" value="1"/>
</dbReference>
<keyword evidence="4" id="KW-1185">Reference proteome</keyword>
<protein>
    <submittedName>
        <fullName evidence="3">Alpha/beta fold hydrolase</fullName>
    </submittedName>
</protein>
<dbReference type="PANTHER" id="PTHR46118:SF4">
    <property type="entry name" value="PROTEIN ABHD11"/>
    <property type="match status" value="1"/>
</dbReference>
<dbReference type="AlphaFoldDB" id="A0A838ZGQ7"/>